<dbReference type="AlphaFoldDB" id="A0A2Z6PWU5"/>
<sequence>FSLDVTGETVAEDPLLEPVTPVEPKTLAIEHEPTLESGWLRGNCKFRSPVLQLHIGYGNKCYTRYMMQAEPAFALGLIRAGALQNATSTVPGAAQSYSVVDNCKIRLRGDSNVILMHPLHHI</sequence>
<organism evidence="1 2">
    <name type="scientific">Trifolium subterraneum</name>
    <name type="common">Subterranean clover</name>
    <dbReference type="NCBI Taxonomy" id="3900"/>
    <lineage>
        <taxon>Eukaryota</taxon>
        <taxon>Viridiplantae</taxon>
        <taxon>Streptophyta</taxon>
        <taxon>Embryophyta</taxon>
        <taxon>Tracheophyta</taxon>
        <taxon>Spermatophyta</taxon>
        <taxon>Magnoliopsida</taxon>
        <taxon>eudicotyledons</taxon>
        <taxon>Gunneridae</taxon>
        <taxon>Pentapetalae</taxon>
        <taxon>rosids</taxon>
        <taxon>fabids</taxon>
        <taxon>Fabales</taxon>
        <taxon>Fabaceae</taxon>
        <taxon>Papilionoideae</taxon>
        <taxon>50 kb inversion clade</taxon>
        <taxon>NPAAA clade</taxon>
        <taxon>Hologalegina</taxon>
        <taxon>IRL clade</taxon>
        <taxon>Trifolieae</taxon>
        <taxon>Trifolium</taxon>
    </lineage>
</organism>
<feature type="non-terminal residue" evidence="1">
    <location>
        <position position="1"/>
    </location>
</feature>
<dbReference type="OrthoDB" id="10488785at2759"/>
<protein>
    <submittedName>
        <fullName evidence="1">Uncharacterized protein</fullName>
    </submittedName>
</protein>
<name>A0A2Z6PWU5_TRISU</name>
<gene>
    <name evidence="1" type="ORF">TSUD_418790</name>
</gene>
<keyword evidence="2" id="KW-1185">Reference proteome</keyword>
<dbReference type="EMBL" id="DF976922">
    <property type="protein sequence ID" value="GAU52037.1"/>
    <property type="molecule type" value="Genomic_DNA"/>
</dbReference>
<evidence type="ECO:0000313" key="1">
    <source>
        <dbReference type="EMBL" id="GAU52037.1"/>
    </source>
</evidence>
<dbReference type="Proteomes" id="UP000242715">
    <property type="component" value="Unassembled WGS sequence"/>
</dbReference>
<evidence type="ECO:0000313" key="2">
    <source>
        <dbReference type="Proteomes" id="UP000242715"/>
    </source>
</evidence>
<proteinExistence type="predicted"/>
<reference evidence="2" key="1">
    <citation type="journal article" date="2017" name="Front. Plant Sci.">
        <title>Climate Clever Clovers: New Paradigm to Reduce the Environmental Footprint of Ruminants by Breeding Low Methanogenic Forages Utilizing Haplotype Variation.</title>
        <authorList>
            <person name="Kaur P."/>
            <person name="Appels R."/>
            <person name="Bayer P.E."/>
            <person name="Keeble-Gagnere G."/>
            <person name="Wang J."/>
            <person name="Hirakawa H."/>
            <person name="Shirasawa K."/>
            <person name="Vercoe P."/>
            <person name="Stefanova K."/>
            <person name="Durmic Z."/>
            <person name="Nichols P."/>
            <person name="Revell C."/>
            <person name="Isobe S.N."/>
            <person name="Edwards D."/>
            <person name="Erskine W."/>
        </authorList>
    </citation>
    <scope>NUCLEOTIDE SEQUENCE [LARGE SCALE GENOMIC DNA]</scope>
    <source>
        <strain evidence="2">cv. Daliak</strain>
    </source>
</reference>
<accession>A0A2Z6PWU5</accession>